<protein>
    <submittedName>
        <fullName evidence="2">Uncharacterized protein</fullName>
    </submittedName>
</protein>
<organism evidence="2 3">
    <name type="scientific">Actinidia rufa</name>
    <dbReference type="NCBI Taxonomy" id="165716"/>
    <lineage>
        <taxon>Eukaryota</taxon>
        <taxon>Viridiplantae</taxon>
        <taxon>Streptophyta</taxon>
        <taxon>Embryophyta</taxon>
        <taxon>Tracheophyta</taxon>
        <taxon>Spermatophyta</taxon>
        <taxon>Magnoliopsida</taxon>
        <taxon>eudicotyledons</taxon>
        <taxon>Gunneridae</taxon>
        <taxon>Pentapetalae</taxon>
        <taxon>asterids</taxon>
        <taxon>Ericales</taxon>
        <taxon>Actinidiaceae</taxon>
        <taxon>Actinidia</taxon>
    </lineage>
</organism>
<proteinExistence type="predicted"/>
<dbReference type="EMBL" id="BJWL01000017">
    <property type="protein sequence ID" value="GFZ04863.1"/>
    <property type="molecule type" value="Genomic_DNA"/>
</dbReference>
<accession>A0A7J0G264</accession>
<reference evidence="2 3" key="1">
    <citation type="submission" date="2019-07" db="EMBL/GenBank/DDBJ databases">
        <title>De Novo Assembly of kiwifruit Actinidia rufa.</title>
        <authorList>
            <person name="Sugita-Konishi S."/>
            <person name="Sato K."/>
            <person name="Mori E."/>
            <person name="Abe Y."/>
            <person name="Kisaki G."/>
            <person name="Hamano K."/>
            <person name="Suezawa K."/>
            <person name="Otani M."/>
            <person name="Fukuda T."/>
            <person name="Manabe T."/>
            <person name="Gomi K."/>
            <person name="Tabuchi M."/>
            <person name="Akimitsu K."/>
            <person name="Kataoka I."/>
        </authorList>
    </citation>
    <scope>NUCLEOTIDE SEQUENCE [LARGE SCALE GENOMIC DNA]</scope>
    <source>
        <strain evidence="3">cv. Fuchu</strain>
    </source>
</reference>
<feature type="region of interest" description="Disordered" evidence="1">
    <location>
        <begin position="128"/>
        <end position="163"/>
    </location>
</feature>
<dbReference type="AlphaFoldDB" id="A0A7J0G264"/>
<gene>
    <name evidence="2" type="ORF">Acr_17g0004350</name>
</gene>
<dbReference type="OrthoDB" id="1886721at2759"/>
<comment type="caution">
    <text evidence="2">The sequence shown here is derived from an EMBL/GenBank/DDBJ whole genome shotgun (WGS) entry which is preliminary data.</text>
</comment>
<feature type="compositionally biased region" description="Low complexity" evidence="1">
    <location>
        <begin position="139"/>
        <end position="156"/>
    </location>
</feature>
<feature type="compositionally biased region" description="Polar residues" evidence="1">
    <location>
        <begin position="128"/>
        <end position="138"/>
    </location>
</feature>
<evidence type="ECO:0000313" key="3">
    <source>
        <dbReference type="Proteomes" id="UP000585474"/>
    </source>
</evidence>
<feature type="region of interest" description="Disordered" evidence="1">
    <location>
        <begin position="79"/>
        <end position="111"/>
    </location>
</feature>
<evidence type="ECO:0000313" key="2">
    <source>
        <dbReference type="EMBL" id="GFZ04863.1"/>
    </source>
</evidence>
<feature type="compositionally biased region" description="Basic and acidic residues" evidence="1">
    <location>
        <begin position="95"/>
        <end position="111"/>
    </location>
</feature>
<name>A0A7J0G264_9ERIC</name>
<evidence type="ECO:0000256" key="1">
    <source>
        <dbReference type="SAM" id="MobiDB-lite"/>
    </source>
</evidence>
<sequence length="230" mass="26219">MDFGEKRGKKKVFACFRPVAIDDEGSLKPDDSVISFIRTTTAVAAEERRSLAGVFLAYSKPCCSRLRWRRRFVGERLGKIHPQPRATANQRDRRKASNKENEKPKLRDSSYAEDCRIDSNRWPSLNYSSSATASTPMCSSRASSVTSNSRSSSQRKGSFRENSESKQVDRAIFDRERKGRLQFTCWIVFASCVLVGFDLVGKSLRHILHFDVFFSGPSLYRKGWLGGQRW</sequence>
<dbReference type="Proteomes" id="UP000585474">
    <property type="component" value="Unassembled WGS sequence"/>
</dbReference>
<keyword evidence="3" id="KW-1185">Reference proteome</keyword>